<feature type="compositionally biased region" description="Polar residues" evidence="1">
    <location>
        <begin position="1"/>
        <end position="18"/>
    </location>
</feature>
<proteinExistence type="predicted"/>
<dbReference type="RefSeq" id="WP_060824265.1">
    <property type="nucleotide sequence ID" value="NZ_AP014938.1"/>
</dbReference>
<evidence type="ECO:0000256" key="2">
    <source>
        <dbReference type="SAM" id="Phobius"/>
    </source>
</evidence>
<evidence type="ECO:0000313" key="3">
    <source>
        <dbReference type="EMBL" id="BAS20170.1"/>
    </source>
</evidence>
<protein>
    <submittedName>
        <fullName evidence="3">Uncharacterized protein</fullName>
    </submittedName>
</protein>
<organism evidence="3">
    <name type="scientific">Rothia mucilaginosa</name>
    <dbReference type="NCBI Taxonomy" id="43675"/>
    <lineage>
        <taxon>Bacteria</taxon>
        <taxon>Bacillati</taxon>
        <taxon>Actinomycetota</taxon>
        <taxon>Actinomycetes</taxon>
        <taxon>Micrococcales</taxon>
        <taxon>Micrococcaceae</taxon>
        <taxon>Rothia</taxon>
    </lineage>
</organism>
<reference evidence="4" key="1">
    <citation type="submission" date="2015-08" db="EMBL/GenBank/DDBJ databases">
        <title>Complete genome sequence of Rothia mucilaginosa strain NUM-Rm6536.</title>
        <authorList>
            <person name="Nambu T."/>
        </authorList>
    </citation>
    <scope>NUCLEOTIDE SEQUENCE [LARGE SCALE GENOMIC DNA]</scope>
    <source>
        <strain evidence="4">NUM-Rm6536</strain>
    </source>
</reference>
<gene>
    <name evidence="3" type="ORF">RM6536_0923</name>
</gene>
<evidence type="ECO:0000256" key="1">
    <source>
        <dbReference type="SAM" id="MobiDB-lite"/>
    </source>
</evidence>
<accession>A0A0K2RZF9</accession>
<dbReference type="Proteomes" id="UP000066203">
    <property type="component" value="Chromosome"/>
</dbReference>
<dbReference type="PATRIC" id="fig|43675.28.peg.949"/>
<feature type="region of interest" description="Disordered" evidence="1">
    <location>
        <begin position="1"/>
        <end position="27"/>
    </location>
</feature>
<feature type="transmembrane region" description="Helical" evidence="2">
    <location>
        <begin position="35"/>
        <end position="56"/>
    </location>
</feature>
<keyword evidence="2" id="KW-0812">Transmembrane</keyword>
<evidence type="ECO:0000313" key="4">
    <source>
        <dbReference type="Proteomes" id="UP000066203"/>
    </source>
</evidence>
<sequence length="88" mass="9696">MSSRSSHTQRLQNRSQAGRPSAGSARPMSPTMRFALVYVLALVVSLAVWFFYRSVYEDDTSFLVPIVISLVTSYVCAHALTGGKSPRN</sequence>
<dbReference type="EMBL" id="AP014938">
    <property type="protein sequence ID" value="BAS20170.1"/>
    <property type="molecule type" value="Genomic_DNA"/>
</dbReference>
<feature type="transmembrane region" description="Helical" evidence="2">
    <location>
        <begin position="62"/>
        <end position="81"/>
    </location>
</feature>
<name>A0A0K2RZF9_9MICC</name>
<keyword evidence="2" id="KW-0472">Membrane</keyword>
<dbReference type="AlphaFoldDB" id="A0A0K2RZF9"/>
<keyword evidence="2" id="KW-1133">Transmembrane helix</keyword>